<keyword evidence="1" id="KW-1133">Transmembrane helix</keyword>
<feature type="transmembrane region" description="Helical" evidence="1">
    <location>
        <begin position="51"/>
        <end position="69"/>
    </location>
</feature>
<proteinExistence type="predicted"/>
<evidence type="ECO:0000256" key="1">
    <source>
        <dbReference type="SAM" id="Phobius"/>
    </source>
</evidence>
<dbReference type="Pfam" id="PF04307">
    <property type="entry name" value="YdjM"/>
    <property type="match status" value="1"/>
</dbReference>
<gene>
    <name evidence="2" type="ORF">BLW93_04555</name>
</gene>
<feature type="transmembrane region" description="Helical" evidence="1">
    <location>
        <begin position="122"/>
        <end position="139"/>
    </location>
</feature>
<keyword evidence="3" id="KW-1185">Reference proteome</keyword>
<accession>A0A1R1ML84</accession>
<keyword evidence="1" id="KW-0472">Membrane</keyword>
<reference evidence="2 3" key="1">
    <citation type="submission" date="2016-10" db="EMBL/GenBank/DDBJ databases">
        <title>Genome sequence of a sulfur-reducing bacterium Desulfurobacterium indicum K6013.</title>
        <authorList>
            <person name="Cao J."/>
            <person name="Shao Z."/>
            <person name="Alain K."/>
            <person name="Jebbar M."/>
        </authorList>
    </citation>
    <scope>NUCLEOTIDE SEQUENCE [LARGE SCALE GENOMIC DNA]</scope>
    <source>
        <strain evidence="2 3">K6013</strain>
    </source>
</reference>
<dbReference type="OrthoDB" id="5459053at2"/>
<dbReference type="RefSeq" id="WP_076712923.1">
    <property type="nucleotide sequence ID" value="NZ_MOEN01000013.1"/>
</dbReference>
<dbReference type="GO" id="GO:0016787">
    <property type="term" value="F:hydrolase activity"/>
    <property type="evidence" value="ECO:0007669"/>
    <property type="project" value="UniProtKB-KW"/>
</dbReference>
<keyword evidence="1" id="KW-0812">Transmembrane</keyword>
<organism evidence="2 3">
    <name type="scientific">Desulfurobacterium indicum</name>
    <dbReference type="NCBI Taxonomy" id="1914305"/>
    <lineage>
        <taxon>Bacteria</taxon>
        <taxon>Pseudomonadati</taxon>
        <taxon>Aquificota</taxon>
        <taxon>Aquificia</taxon>
        <taxon>Desulfurobacteriales</taxon>
        <taxon>Desulfurobacteriaceae</taxon>
        <taxon>Desulfurobacterium</taxon>
    </lineage>
</organism>
<feature type="transmembrane region" description="Helical" evidence="1">
    <location>
        <begin position="81"/>
        <end position="102"/>
    </location>
</feature>
<comment type="caution">
    <text evidence="2">The sequence shown here is derived from an EMBL/GenBank/DDBJ whole genome shotgun (WGS) entry which is preliminary data.</text>
</comment>
<evidence type="ECO:0000313" key="3">
    <source>
        <dbReference type="Proteomes" id="UP000187408"/>
    </source>
</evidence>
<dbReference type="InterPro" id="IPR007404">
    <property type="entry name" value="YdjM-like"/>
</dbReference>
<name>A0A1R1ML84_9BACT</name>
<evidence type="ECO:0000313" key="2">
    <source>
        <dbReference type="EMBL" id="OMH40568.1"/>
    </source>
</evidence>
<dbReference type="STRING" id="1914305.BLW93_04555"/>
<dbReference type="EMBL" id="MOEN01000013">
    <property type="protein sequence ID" value="OMH40568.1"/>
    <property type="molecule type" value="Genomic_DNA"/>
</dbReference>
<feature type="transmembrane region" description="Helical" evidence="1">
    <location>
        <begin position="6"/>
        <end position="30"/>
    </location>
</feature>
<dbReference type="AlphaFoldDB" id="A0A1R1ML84"/>
<keyword evidence="2" id="KW-0378">Hydrolase</keyword>
<protein>
    <submittedName>
        <fullName evidence="2">Metal-dependent hydrolase</fullName>
    </submittedName>
</protein>
<dbReference type="Proteomes" id="UP000187408">
    <property type="component" value="Unassembled WGS sequence"/>
</dbReference>
<sequence length="163" mass="18275">MTTGTHILAGVAVALYFKLPIFPAVFGSVFPDVDLKKGFPKKRTLFNSHRGITHHVAIPVILTFMLFFFKDVIPSVIFRDVLSFSLGYASHLLLDSLTPLGVPVGFSYRQRFSFKLLKSGKLSEIIVALLLLIFLAGIFKKESITLESFFGRDNISFLMNMLK</sequence>